<feature type="binding site" evidence="13">
    <location>
        <position position="92"/>
    </location>
    <ligand>
        <name>Mg(2+)</name>
        <dbReference type="ChEBI" id="CHEBI:18420"/>
        <label>1</label>
    </ligand>
</feature>
<evidence type="ECO:0000259" key="15">
    <source>
        <dbReference type="PROSITE" id="PS51462"/>
    </source>
</evidence>
<dbReference type="PANTHER" id="PTHR11839:SF5">
    <property type="entry name" value="ADP-RIBOSE PYROPHOSPHATASE"/>
    <property type="match status" value="1"/>
</dbReference>
<dbReference type="Proteomes" id="UP000011960">
    <property type="component" value="Unassembled WGS sequence"/>
</dbReference>
<dbReference type="GO" id="GO:0019144">
    <property type="term" value="F:ADP-sugar diphosphatase activity"/>
    <property type="evidence" value="ECO:0007669"/>
    <property type="project" value="TreeGrafter"/>
</dbReference>
<evidence type="ECO:0000256" key="6">
    <source>
        <dbReference type="ARBA" id="ARBA00022801"/>
    </source>
</evidence>
<dbReference type="GO" id="GO:0019693">
    <property type="term" value="P:ribose phosphate metabolic process"/>
    <property type="evidence" value="ECO:0007669"/>
    <property type="project" value="TreeGrafter"/>
</dbReference>
<evidence type="ECO:0000256" key="13">
    <source>
        <dbReference type="PIRSR" id="PIRSR604385-2"/>
    </source>
</evidence>
<dbReference type="EMBL" id="APAT01000029">
    <property type="protein sequence ID" value="EMP54028.1"/>
    <property type="molecule type" value="Genomic_DNA"/>
</dbReference>
<comment type="caution">
    <text evidence="16">The sequence shown here is derived from an EMBL/GenBank/DDBJ whole genome shotgun (WGS) entry which is preliminary data.</text>
</comment>
<dbReference type="InterPro" id="IPR000086">
    <property type="entry name" value="NUDIX_hydrolase_dom"/>
</dbReference>
<feature type="domain" description="Nudix hydrolase" evidence="15">
    <location>
        <begin position="51"/>
        <end position="189"/>
    </location>
</feature>
<evidence type="ECO:0000313" key="17">
    <source>
        <dbReference type="Proteomes" id="UP000011960"/>
    </source>
</evidence>
<dbReference type="EC" id="3.6.1.13" evidence="3"/>
<dbReference type="GO" id="GO:0005829">
    <property type="term" value="C:cytosol"/>
    <property type="evidence" value="ECO:0007669"/>
    <property type="project" value="TreeGrafter"/>
</dbReference>
<evidence type="ECO:0000256" key="11">
    <source>
        <dbReference type="ARBA" id="ARBA00033056"/>
    </source>
</evidence>
<evidence type="ECO:0000256" key="9">
    <source>
        <dbReference type="ARBA" id="ARBA00030162"/>
    </source>
</evidence>
<keyword evidence="7 13" id="KW-0460">Magnesium</keyword>
<dbReference type="InterPro" id="IPR004385">
    <property type="entry name" value="NDP_pyrophosphatase"/>
</dbReference>
<feature type="binding site" evidence="13">
    <location>
        <position position="160"/>
    </location>
    <ligand>
        <name>Mg(2+)</name>
        <dbReference type="ChEBI" id="CHEBI:18420"/>
        <label>1</label>
    </ligand>
</feature>
<name>M7CZU8_9GAMM</name>
<dbReference type="CDD" id="cd24155">
    <property type="entry name" value="NUDIX_ADPRase"/>
    <property type="match status" value="1"/>
</dbReference>
<keyword evidence="5 13" id="KW-0479">Metal-binding</keyword>
<dbReference type="PROSITE" id="PS00893">
    <property type="entry name" value="NUDIX_BOX"/>
    <property type="match status" value="1"/>
</dbReference>
<evidence type="ECO:0000256" key="5">
    <source>
        <dbReference type="ARBA" id="ARBA00022723"/>
    </source>
</evidence>
<evidence type="ECO:0000256" key="14">
    <source>
        <dbReference type="PIRSR" id="PIRSR604385-3"/>
    </source>
</evidence>
<dbReference type="GO" id="GO:0046872">
    <property type="term" value="F:metal ion binding"/>
    <property type="evidence" value="ECO:0007669"/>
    <property type="project" value="UniProtKB-KW"/>
</dbReference>
<evidence type="ECO:0000256" key="8">
    <source>
        <dbReference type="ARBA" id="ARBA00025164"/>
    </source>
</evidence>
<dbReference type="Gene3D" id="3.90.79.10">
    <property type="entry name" value="Nucleoside Triphosphate Pyrophosphohydrolase"/>
    <property type="match status" value="1"/>
</dbReference>
<evidence type="ECO:0000256" key="3">
    <source>
        <dbReference type="ARBA" id="ARBA00012453"/>
    </source>
</evidence>
<organism evidence="16 17">
    <name type="scientific">Marinobacter santoriniensis NKSG1</name>
    <dbReference type="NCBI Taxonomy" id="1288826"/>
    <lineage>
        <taxon>Bacteria</taxon>
        <taxon>Pseudomonadati</taxon>
        <taxon>Pseudomonadota</taxon>
        <taxon>Gammaproteobacteria</taxon>
        <taxon>Pseudomonadales</taxon>
        <taxon>Marinobacteraceae</taxon>
        <taxon>Marinobacter</taxon>
    </lineage>
</organism>
<dbReference type="eggNOG" id="COG0494">
    <property type="taxonomic scope" value="Bacteria"/>
</dbReference>
<comment type="catalytic activity">
    <reaction evidence="12">
        <text>ADP-D-ribose + H2O = D-ribose 5-phosphate + AMP + 2 H(+)</text>
        <dbReference type="Rhea" id="RHEA:10412"/>
        <dbReference type="ChEBI" id="CHEBI:15377"/>
        <dbReference type="ChEBI" id="CHEBI:15378"/>
        <dbReference type="ChEBI" id="CHEBI:57967"/>
        <dbReference type="ChEBI" id="CHEBI:78346"/>
        <dbReference type="ChEBI" id="CHEBI:456215"/>
        <dbReference type="EC" id="3.6.1.13"/>
    </reaction>
</comment>
<dbReference type="InterPro" id="IPR015797">
    <property type="entry name" value="NUDIX_hydrolase-like_dom_sf"/>
</dbReference>
<comment type="cofactor">
    <cofactor evidence="1 13">
        <name>Mg(2+)</name>
        <dbReference type="ChEBI" id="CHEBI:18420"/>
    </cofactor>
</comment>
<evidence type="ECO:0000256" key="7">
    <source>
        <dbReference type="ARBA" id="ARBA00022842"/>
    </source>
</evidence>
<feature type="binding site" evidence="13">
    <location>
        <position position="108"/>
    </location>
    <ligand>
        <name>Mg(2+)</name>
        <dbReference type="ChEBI" id="CHEBI:18420"/>
        <label>1</label>
    </ligand>
</feature>
<evidence type="ECO:0000256" key="10">
    <source>
        <dbReference type="ARBA" id="ARBA00030308"/>
    </source>
</evidence>
<dbReference type="Pfam" id="PF00293">
    <property type="entry name" value="NUDIX"/>
    <property type="match status" value="1"/>
</dbReference>
<dbReference type="PANTHER" id="PTHR11839">
    <property type="entry name" value="UDP/ADP-SUGAR PYROPHOSPHATASE"/>
    <property type="match status" value="1"/>
</dbReference>
<dbReference type="RefSeq" id="WP_008940748.1">
    <property type="nucleotide sequence ID" value="NZ_APAT01000029.1"/>
</dbReference>
<dbReference type="SUPFAM" id="SSF55811">
    <property type="entry name" value="Nudix"/>
    <property type="match status" value="1"/>
</dbReference>
<dbReference type="GO" id="GO:0006753">
    <property type="term" value="P:nucleoside phosphate metabolic process"/>
    <property type="evidence" value="ECO:0007669"/>
    <property type="project" value="TreeGrafter"/>
</dbReference>
<reference evidence="16 17" key="1">
    <citation type="journal article" date="2013" name="Genome Announc.">
        <title>Genome Sequence of Hydrothermal Arsenic-Respiring Bacterium Marinobacter santoriniensis NKSG1T.</title>
        <authorList>
            <person name="Handley K.M."/>
            <person name="Upton M."/>
            <person name="Beatson S.A."/>
            <person name="Hery M."/>
            <person name="Lloyd J.R."/>
        </authorList>
    </citation>
    <scope>NUCLEOTIDE SEQUENCE [LARGE SCALE GENOMIC DNA]</scope>
    <source>
        <strain evidence="16 17">NKSG1</strain>
    </source>
</reference>
<evidence type="ECO:0000313" key="16">
    <source>
        <dbReference type="EMBL" id="EMP54028.1"/>
    </source>
</evidence>
<feature type="binding site" evidence="13">
    <location>
        <position position="112"/>
    </location>
    <ligand>
        <name>Mg(2+)</name>
        <dbReference type="ChEBI" id="CHEBI:18420"/>
        <label>1</label>
    </ligand>
</feature>
<dbReference type="OrthoDB" id="5292471at2"/>
<dbReference type="NCBIfam" id="TIGR00052">
    <property type="entry name" value="nudix-type nucleoside diphosphatase, YffH/AdpP family"/>
    <property type="match status" value="1"/>
</dbReference>
<comment type="similarity">
    <text evidence="2">Belongs to the Nudix hydrolase family. NudF subfamily.</text>
</comment>
<sequence>MPKPFQFSESDVTIEKRETVFQGFFRMDKLWLTHPRFDGREMPVFTRELFIRGDATCVLPYDAERDEVVLLEQFRLGVLGRNQSPWLLELVAGMNEEGETPEEVAQREGQEEAGLTFSQLDKICDYFVSPGGSTEMIHLYCGHISTRDAGGLFGVEHEHEDIRAHVLPASEAIAMIHDGTINNAAAIIALQWLELNRPRLLEGLSE</sequence>
<dbReference type="PROSITE" id="PS51462">
    <property type="entry name" value="NUDIX"/>
    <property type="match status" value="1"/>
</dbReference>
<dbReference type="STRING" id="1288826.MSNKSG1_18180"/>
<evidence type="ECO:0000256" key="2">
    <source>
        <dbReference type="ARBA" id="ARBA00007482"/>
    </source>
</evidence>
<accession>M7CZU8</accession>
<dbReference type="GO" id="GO:0047631">
    <property type="term" value="F:ADP-ribose diphosphatase activity"/>
    <property type="evidence" value="ECO:0007669"/>
    <property type="project" value="UniProtKB-EC"/>
</dbReference>
<keyword evidence="6" id="KW-0378">Hydrolase</keyword>
<proteinExistence type="inferred from homology"/>
<protein>
    <recommendedName>
        <fullName evidence="4">ADP-ribose pyrophosphatase</fullName>
        <ecNumber evidence="3">3.6.1.13</ecNumber>
    </recommendedName>
    <alternativeName>
        <fullName evidence="9">ADP-ribose diphosphatase</fullName>
    </alternativeName>
    <alternativeName>
        <fullName evidence="11">ADP-ribose phosphohydrolase</fullName>
    </alternativeName>
    <alternativeName>
        <fullName evidence="10">Adenosine diphosphoribose pyrophosphatase</fullName>
    </alternativeName>
</protein>
<evidence type="ECO:0000256" key="1">
    <source>
        <dbReference type="ARBA" id="ARBA00001946"/>
    </source>
</evidence>
<evidence type="ECO:0000256" key="4">
    <source>
        <dbReference type="ARBA" id="ARBA00013297"/>
    </source>
</evidence>
<dbReference type="InterPro" id="IPR020084">
    <property type="entry name" value="NUDIX_hydrolase_CS"/>
</dbReference>
<feature type="short sequence motif" description="Nudix box" evidence="14">
    <location>
        <begin position="93"/>
        <end position="115"/>
    </location>
</feature>
<evidence type="ECO:0000256" key="12">
    <source>
        <dbReference type="ARBA" id="ARBA00049546"/>
    </source>
</evidence>
<dbReference type="AlphaFoldDB" id="M7CZU8"/>
<dbReference type="PATRIC" id="fig|1288826.3.peg.3610"/>
<gene>
    <name evidence="16" type="ORF">MSNKSG1_18180</name>
</gene>
<comment type="function">
    <text evidence="8">Acts on ADP-mannose and ADP-glucose as well as ADP-ribose. Prevents glycogen biosynthesis. The reaction catalyzed by this enzyme is a limiting step of the gluconeogenic process.</text>
</comment>
<keyword evidence="17" id="KW-1185">Reference proteome</keyword>